<dbReference type="GO" id="GO:0005524">
    <property type="term" value="F:ATP binding"/>
    <property type="evidence" value="ECO:0007669"/>
    <property type="project" value="InterPro"/>
</dbReference>
<keyword evidence="3" id="KW-1185">Reference proteome</keyword>
<gene>
    <name evidence="2" type="ORF">SAMN04488034_101804</name>
</gene>
<dbReference type="InterPro" id="IPR027417">
    <property type="entry name" value="P-loop_NTPase"/>
</dbReference>
<dbReference type="RefSeq" id="WP_093111931.1">
    <property type="nucleotide sequence ID" value="NZ_FNGG01000016.1"/>
</dbReference>
<dbReference type="SUPFAM" id="SSF52540">
    <property type="entry name" value="P-loop containing nucleoside triphosphate hydrolases"/>
    <property type="match status" value="1"/>
</dbReference>
<organism evidence="2 3">
    <name type="scientific">Salinimicrobium catena</name>
    <dbReference type="NCBI Taxonomy" id="390640"/>
    <lineage>
        <taxon>Bacteria</taxon>
        <taxon>Pseudomonadati</taxon>
        <taxon>Bacteroidota</taxon>
        <taxon>Flavobacteriia</taxon>
        <taxon>Flavobacteriales</taxon>
        <taxon>Flavobacteriaceae</taxon>
        <taxon>Salinimicrobium</taxon>
    </lineage>
</organism>
<accession>A0A1H5JNT5</accession>
<dbReference type="GO" id="GO:0003677">
    <property type="term" value="F:DNA binding"/>
    <property type="evidence" value="ECO:0007669"/>
    <property type="project" value="InterPro"/>
</dbReference>
<dbReference type="InterPro" id="IPR003593">
    <property type="entry name" value="AAA+_ATPase"/>
</dbReference>
<dbReference type="InterPro" id="IPR006935">
    <property type="entry name" value="Helicase/UvrB_N"/>
</dbReference>
<feature type="domain" description="Helicase ATP-binding" evidence="1">
    <location>
        <begin position="26"/>
        <end position="189"/>
    </location>
</feature>
<evidence type="ECO:0000313" key="2">
    <source>
        <dbReference type="EMBL" id="SEE54235.1"/>
    </source>
</evidence>
<protein>
    <submittedName>
        <fullName evidence="2">Type III restriction enzyme, res subunit</fullName>
    </submittedName>
</protein>
<dbReference type="Pfam" id="PF04851">
    <property type="entry name" value="ResIII"/>
    <property type="match status" value="1"/>
</dbReference>
<dbReference type="EMBL" id="FNUG01000001">
    <property type="protein sequence ID" value="SEE54235.1"/>
    <property type="molecule type" value="Genomic_DNA"/>
</dbReference>
<evidence type="ECO:0000259" key="1">
    <source>
        <dbReference type="PROSITE" id="PS51192"/>
    </source>
</evidence>
<dbReference type="Proteomes" id="UP000199448">
    <property type="component" value="Unassembled WGS sequence"/>
</dbReference>
<dbReference type="STRING" id="390640.SAMN04488034_101804"/>
<dbReference type="PROSITE" id="PS51192">
    <property type="entry name" value="HELICASE_ATP_BIND_1"/>
    <property type="match status" value="1"/>
</dbReference>
<evidence type="ECO:0000313" key="3">
    <source>
        <dbReference type="Proteomes" id="UP000199448"/>
    </source>
</evidence>
<sequence length="773" mass="91080">MSPLYNNQSKEIQINKYISEKSDEIIAFINENKKVLLNASPGSGKTTFFANLCITHLQNKKEGRIIFCSPYLIIQGQFKRALEKKNVNVDLELNAASNRKQLLPQDKIITTTYKSLRLIEEDLHSNDLLIIDEAHSLLYSYKKEGKRDFFVKAIQVLYKTSAKMVLMTGTPYHGISKLLSLSELRVVREEIKARVKVDYSNTKYLAVALSFAENCLMQYGKEKLNVIYIRNTKKCDSIKSAIEDNFKCKAFVLTSKRKQTAVYKTLEKESFIQKDYQFLITTNVISTGANILNNNIGKALMIDEFNPTEIKQFSKRFRKKPDIEIEIVNKNYLKNERPVEEVRQELIEERNHQRFFYQRLLDAIKVFYTGEENLFKFDRNFHNETFIGSPVQLLENTIERLVIQEAYFVEQISYTFNTPKELVKALNKHDDVTSVLTESIDDNPQIDDGIYKQLDDLKFQSIISDFIVRQDIYFQTLLHYFTSIKDAYEKWKLEDFLKARRNIQNIRKKDLDKDILEIITQFDFISRILYPLYTVDEFIQDIPKSLYFIKTTPTNKRKSTLISLHINDLFRRYLNLDYQQYPLHPPSLKRKKNINSLTLREDAVTSSTLNLLIKTYSYLTSYDYINYEVLNKYLLDAELKFPLKSSFILDEIEIELPSKEVINYKKNLLIGLVNGLFYINPNQKYRKDPKGNRKATYMFELNLPNINEAKTTLQKKERKVIHDQQEKLDFQLATRRFSYPKLNPSPRFITSKNLILHKLLDDEYYYLIEDIEN</sequence>
<dbReference type="OrthoDB" id="1426216at2"/>
<dbReference type="Gene3D" id="3.40.50.300">
    <property type="entry name" value="P-loop containing nucleotide triphosphate hydrolases"/>
    <property type="match status" value="1"/>
</dbReference>
<name>A0A1H5JNT5_9FLAO</name>
<dbReference type="SMART" id="SM00382">
    <property type="entry name" value="AAA"/>
    <property type="match status" value="1"/>
</dbReference>
<dbReference type="InterPro" id="IPR014001">
    <property type="entry name" value="Helicase_ATP-bd"/>
</dbReference>
<dbReference type="AlphaFoldDB" id="A0A1H5JNT5"/>
<reference evidence="2 3" key="1">
    <citation type="submission" date="2016-10" db="EMBL/GenBank/DDBJ databases">
        <authorList>
            <person name="de Groot N.N."/>
        </authorList>
    </citation>
    <scope>NUCLEOTIDE SEQUENCE [LARGE SCALE GENOMIC DNA]</scope>
    <source>
        <strain evidence="2 3">DSM 23553</strain>
    </source>
</reference>
<proteinExistence type="predicted"/>
<dbReference type="SMART" id="SM00487">
    <property type="entry name" value="DEXDc"/>
    <property type="match status" value="1"/>
</dbReference>
<dbReference type="GO" id="GO:0016787">
    <property type="term" value="F:hydrolase activity"/>
    <property type="evidence" value="ECO:0007669"/>
    <property type="project" value="InterPro"/>
</dbReference>